<dbReference type="InterPro" id="IPR012347">
    <property type="entry name" value="Ferritin-like"/>
</dbReference>
<evidence type="ECO:0000313" key="2">
    <source>
        <dbReference type="EMBL" id="MBB5021513.1"/>
    </source>
</evidence>
<reference evidence="2 3" key="1">
    <citation type="submission" date="2020-08" db="EMBL/GenBank/DDBJ databases">
        <title>Genomic Encyclopedia of Type Strains, Phase IV (KMG-IV): sequencing the most valuable type-strain genomes for metagenomic binning, comparative biology and taxonomic classification.</title>
        <authorList>
            <person name="Goeker M."/>
        </authorList>
    </citation>
    <scope>NUCLEOTIDE SEQUENCE [LARGE SCALE GENOMIC DNA]</scope>
    <source>
        <strain evidence="2 3">DSM 22071</strain>
    </source>
</reference>
<dbReference type="PROSITE" id="PS50905">
    <property type="entry name" value="FERRITIN_LIKE"/>
    <property type="match status" value="1"/>
</dbReference>
<dbReference type="SUPFAM" id="SSF47240">
    <property type="entry name" value="Ferritin-like"/>
    <property type="match status" value="1"/>
</dbReference>
<feature type="domain" description="Ferritin-like diiron" evidence="1">
    <location>
        <begin position="36"/>
        <end position="168"/>
    </location>
</feature>
<protein>
    <submittedName>
        <fullName evidence="2">Rubrerythrin</fullName>
    </submittedName>
</protein>
<dbReference type="InterPro" id="IPR009040">
    <property type="entry name" value="Ferritin-like_diiron"/>
</dbReference>
<gene>
    <name evidence="2" type="ORF">HNR37_000825</name>
</gene>
<comment type="caution">
    <text evidence="2">The sequence shown here is derived from an EMBL/GenBank/DDBJ whole genome shotgun (WGS) entry which is preliminary data.</text>
</comment>
<organism evidence="2 3">
    <name type="scientific">Desulfurispira natronophila</name>
    <dbReference type="NCBI Taxonomy" id="682562"/>
    <lineage>
        <taxon>Bacteria</taxon>
        <taxon>Pseudomonadati</taxon>
        <taxon>Chrysiogenota</taxon>
        <taxon>Chrysiogenia</taxon>
        <taxon>Chrysiogenales</taxon>
        <taxon>Chrysiogenaceae</taxon>
        <taxon>Desulfurispira</taxon>
    </lineage>
</organism>
<dbReference type="SUPFAM" id="SSF57802">
    <property type="entry name" value="Rubredoxin-like"/>
    <property type="match status" value="1"/>
</dbReference>
<dbReference type="RefSeq" id="WP_183730350.1">
    <property type="nucleotide sequence ID" value="NZ_JACHID010000004.1"/>
</dbReference>
<evidence type="ECO:0000313" key="3">
    <source>
        <dbReference type="Proteomes" id="UP000528322"/>
    </source>
</evidence>
<sequence length="168" mass="19243">MSTTSRCNKCRTIYFGDPLPSVCPNCGFADSLEPFRGETMEPEQYLKTQISGDSWEAVRLNAYAAMAEQMGYAQVGIVLRQMAQEEFEHASGFVRHSEFTNDRSEMMERLKRVIEGKKGSRKLKIEGSSQAGVAEDLSLQAWFRTCADDERRHVKNLEWCLKQLQKYL</sequence>
<dbReference type="AlphaFoldDB" id="A0A7W8DGQ8"/>
<dbReference type="EMBL" id="JACHID010000004">
    <property type="protein sequence ID" value="MBB5021513.1"/>
    <property type="molecule type" value="Genomic_DNA"/>
</dbReference>
<proteinExistence type="predicted"/>
<dbReference type="InterPro" id="IPR009078">
    <property type="entry name" value="Ferritin-like_SF"/>
</dbReference>
<dbReference type="Proteomes" id="UP000528322">
    <property type="component" value="Unassembled WGS sequence"/>
</dbReference>
<name>A0A7W8DGQ8_9BACT</name>
<accession>A0A7W8DGQ8</accession>
<evidence type="ECO:0000259" key="1">
    <source>
        <dbReference type="PROSITE" id="PS50905"/>
    </source>
</evidence>
<keyword evidence="3" id="KW-1185">Reference proteome</keyword>
<dbReference type="Gene3D" id="1.20.1260.10">
    <property type="match status" value="1"/>
</dbReference>